<accession>A0A915JEV1</accession>
<evidence type="ECO:0000256" key="1">
    <source>
        <dbReference type="SAM" id="MobiDB-lite"/>
    </source>
</evidence>
<feature type="compositionally biased region" description="Polar residues" evidence="1">
    <location>
        <begin position="1"/>
        <end position="10"/>
    </location>
</feature>
<protein>
    <submittedName>
        <fullName evidence="3">Uncharacterized protein</fullName>
    </submittedName>
</protein>
<dbReference type="Proteomes" id="UP000887565">
    <property type="component" value="Unplaced"/>
</dbReference>
<proteinExistence type="predicted"/>
<evidence type="ECO:0000313" key="2">
    <source>
        <dbReference type="Proteomes" id="UP000887565"/>
    </source>
</evidence>
<feature type="region of interest" description="Disordered" evidence="1">
    <location>
        <begin position="1"/>
        <end position="47"/>
    </location>
</feature>
<organism evidence="2 3">
    <name type="scientific">Romanomermis culicivorax</name>
    <name type="common">Nematode worm</name>
    <dbReference type="NCBI Taxonomy" id="13658"/>
    <lineage>
        <taxon>Eukaryota</taxon>
        <taxon>Metazoa</taxon>
        <taxon>Ecdysozoa</taxon>
        <taxon>Nematoda</taxon>
        <taxon>Enoplea</taxon>
        <taxon>Dorylaimia</taxon>
        <taxon>Mermithida</taxon>
        <taxon>Mermithoidea</taxon>
        <taxon>Mermithidae</taxon>
        <taxon>Romanomermis</taxon>
    </lineage>
</organism>
<dbReference type="AlphaFoldDB" id="A0A915JEV1"/>
<keyword evidence="2" id="KW-1185">Reference proteome</keyword>
<reference evidence="3" key="1">
    <citation type="submission" date="2022-11" db="UniProtKB">
        <authorList>
            <consortium name="WormBaseParasite"/>
        </authorList>
    </citation>
    <scope>IDENTIFICATION</scope>
</reference>
<feature type="region of interest" description="Disordered" evidence="1">
    <location>
        <begin position="352"/>
        <end position="373"/>
    </location>
</feature>
<name>A0A915JEV1_ROMCU</name>
<evidence type="ECO:0000313" key="3">
    <source>
        <dbReference type="WBParaSite" id="nRc.2.0.1.t24719-RA"/>
    </source>
</evidence>
<dbReference type="WBParaSite" id="nRc.2.0.1.t24719-RA">
    <property type="protein sequence ID" value="nRc.2.0.1.t24719-RA"/>
    <property type="gene ID" value="nRc.2.0.1.g24719"/>
</dbReference>
<feature type="region of interest" description="Disordered" evidence="1">
    <location>
        <begin position="266"/>
        <end position="323"/>
    </location>
</feature>
<sequence>HQQNQTTEKTITGAAVGSSSSSPHKRPLPPLGHNRTEAPSKSRPILRINDYQPRNKFPAPGDEWDRKLSKDLVSLITSWDEPYLAYVRLWRIKKAIEKRKSSTYDEEKVHFFHFVTKINNEMERKIATKIGLPAEGSNHRKMVVSQLVLDDPSIHLGTSITVQQPIPKAGAAQIASVSVDKANLAPAQASSKPSPGIVNALPTAAVSLTAIAQKLEAATGGLVKQEVTQAPTGNGRVVGPEFSAAPLGLNAVSVKSDSIVQPTETIPKSVTASVGRSKRDVDNSNPQPENRPFVPRVMDSEFTLPPPDPNAPQVISDSNARPMGESASRLMKDVGDTNSQRENRGFVPRIMSSEFTLPPPNPNASPVISESNPRPMDAYWCLYKSSKKV</sequence>